<feature type="region of interest" description="Disordered" evidence="1">
    <location>
        <begin position="1246"/>
        <end position="1266"/>
    </location>
</feature>
<accession>A0A3Q0IVL4</accession>
<dbReference type="KEGG" id="dci:103510481"/>
<dbReference type="RefSeq" id="XP_026680306.1">
    <property type="nucleotide sequence ID" value="XM_026824505.1"/>
</dbReference>
<feature type="region of interest" description="Disordered" evidence="1">
    <location>
        <begin position="732"/>
        <end position="781"/>
    </location>
</feature>
<dbReference type="RefSeq" id="XP_026680305.1">
    <property type="nucleotide sequence ID" value="XM_026824504.1"/>
</dbReference>
<feature type="region of interest" description="Disordered" evidence="1">
    <location>
        <begin position="870"/>
        <end position="907"/>
    </location>
</feature>
<dbReference type="PaxDb" id="121845-A0A3Q0IVL4"/>
<feature type="compositionally biased region" description="Polar residues" evidence="1">
    <location>
        <begin position="649"/>
        <end position="666"/>
    </location>
</feature>
<dbReference type="GeneID" id="103510481"/>
<feature type="compositionally biased region" description="Basic and acidic residues" evidence="1">
    <location>
        <begin position="667"/>
        <end position="677"/>
    </location>
</feature>
<dbReference type="Proteomes" id="UP000079169">
    <property type="component" value="Unplaced"/>
</dbReference>
<organism evidence="2 4">
    <name type="scientific">Diaphorina citri</name>
    <name type="common">Asian citrus psyllid</name>
    <dbReference type="NCBI Taxonomy" id="121845"/>
    <lineage>
        <taxon>Eukaryota</taxon>
        <taxon>Metazoa</taxon>
        <taxon>Ecdysozoa</taxon>
        <taxon>Arthropoda</taxon>
        <taxon>Hexapoda</taxon>
        <taxon>Insecta</taxon>
        <taxon>Pterygota</taxon>
        <taxon>Neoptera</taxon>
        <taxon>Paraneoptera</taxon>
        <taxon>Hemiptera</taxon>
        <taxon>Sternorrhyncha</taxon>
        <taxon>Psylloidea</taxon>
        <taxon>Psyllidae</taxon>
        <taxon>Diaphorininae</taxon>
        <taxon>Diaphorina</taxon>
    </lineage>
</organism>
<feature type="region of interest" description="Disordered" evidence="1">
    <location>
        <begin position="534"/>
        <end position="554"/>
    </location>
</feature>
<feature type="region of interest" description="Disordered" evidence="1">
    <location>
        <begin position="649"/>
        <end position="693"/>
    </location>
</feature>
<feature type="compositionally biased region" description="Polar residues" evidence="1">
    <location>
        <begin position="184"/>
        <end position="197"/>
    </location>
</feature>
<evidence type="ECO:0000313" key="3">
    <source>
        <dbReference type="RefSeq" id="XP_026680305.1"/>
    </source>
</evidence>
<name>A0A3Q0IVL4_DIACI</name>
<feature type="compositionally biased region" description="Polar residues" evidence="1">
    <location>
        <begin position="760"/>
        <end position="781"/>
    </location>
</feature>
<feature type="region of interest" description="Disordered" evidence="1">
    <location>
        <begin position="179"/>
        <end position="201"/>
    </location>
</feature>
<feature type="compositionally biased region" description="Basic and acidic residues" evidence="1">
    <location>
        <begin position="737"/>
        <end position="756"/>
    </location>
</feature>
<evidence type="ECO:0000313" key="4">
    <source>
        <dbReference type="RefSeq" id="XP_026680306.1"/>
    </source>
</evidence>
<reference evidence="3 4" key="1">
    <citation type="submission" date="2025-04" db="UniProtKB">
        <authorList>
            <consortium name="RefSeq"/>
        </authorList>
    </citation>
    <scope>IDENTIFICATION</scope>
</reference>
<feature type="compositionally biased region" description="Polar residues" evidence="1">
    <location>
        <begin position="683"/>
        <end position="693"/>
    </location>
</feature>
<proteinExistence type="predicted"/>
<sequence>MESDCEASTQQEIVPDSCTSNFESHPPNNIPSSLQLGSEFSHVKTHTAYAQSTLPNPLCQSTLNTDLNKHLNSGQQIDIPSVDNTKIDSNLRKESLYAVCRHRTTKKLIVIPIKPSGLRTQSSDIKATGNENKSSRKLITRQNFLLPYNPMECSQSTRPAVKELIDFEMTENQSANALARSETDVNQQGENIKSNTVNKKEEMDVNVSQILDRASQKSSQNSLPNQQNQKKSIQLNLGGRNIMVVNNLRAGNPRPVSNIKPLVPRPRVQVIRNHLSGVSERNTGLRPARLVPVSKPRQICGISYTPVVNLNIPTGNSSANIPKPLPANPLSSSKVLVPYTGTLPKTFLISNVGTSSPIVNVSPVNAALPIESTQISSTVGKIPSSNISRALTTVQPICVTPITTPNYPLVTSSTQCSPLSSLNTPLNTLTPYGVSGSSICSLSNVSSTSSMSTVGNALYTPVNTSTALTISTNGSVSLTPSMNCITPATSFDISNSSLLLEDSLSTISSSNLSNNVLNSLSSSSVTFPSNSSFNSTSNSNSYGNSTVTSLPSNSSSSCNFTVALPSNGTSTISSDSAIPLPSNGRCTVSNSHSAVTLPSNGGFNSTSYSLVRDRSKKSIPSFVVVPAPAPPNNSTVSCSSSGNYLGNMSSQNSVDVTASEDSTSSSHNKESIVKARPEVSGANDVSNPKQSVNQVEHAICPKETNRVPPDDRGQVKDLVSYIKSLEQSLKSNNNAELRYDKGPEKRPNSSEEQEKRGKSRNTGKYSQDTQISSKFSSSGNNDILKHGIVDDKRVGSANNTNNNTYYSEHNERNNRATINSTTDRYNLNTFNNDIQSSGTNTNKIYNSNMNNSAGNYSNMNDKSINLTSTRTISPIQKYNSKTPSPSNKSPESMLTLSSDSESDESTSQDLINMLRNLVCDIRNIDDQPSSVMLNEIQDQETLSMRDTLGSNEANVSQHDNIRLQDTSRKHASGYPSGQGTPTNHQVVRYSPNASNTYKKGDIGSRYMDNVGKKYTTNNVYNNTVLAHEKQLCRYDPEKLFSKFQKLTSKSRIILDSKTKAKINDFIESLRYLNTEEPADLDAGTHRGYHGRLSPLSNQSQSSRLVKYRRHGNDTNAIGYSGNRAAISSENSSVFLPQSSGADIFMNNFVRSSSNLGANATGKRVPKIVELPNQTVNEKFLHSNLNLSSNDSYPLQPFDPGSSLSQPISNMTQAIPTVAQSLSTVAQPISNFTQAIPTVGQSFSTVSQPMSTLPQGTPSSTKFPTSYPVSTIDPSTLDPVTDPAFSTLDPISITNPSTSLRTPHNNVLTLNPEGSVLPTSMPMSANNTAPNSNLLSQPKPLCPGTSLNSFANLSISNSGYVRPPKLTLPVLKQPKPPPAVRLGSPKTVVQATPRVIVRNAPNLNVESSKHISCTVPSNTSNVTMSSNVSSVGMSSNRSGITVPLNTCRVPISSGIAIPSNTSSIIIPSNTSANKIPSNNLVEGPVVTGYIPSKTTAPLHNRKTRNAPKFKTIAPANTAVVKNTKTIAPKNTHVSKNTKPIAPANTAEPKTTAPINIAEKNPPPPFTPNVPCSDIISQLEQSSISRNSNKLSKDQLLEQIKNNNFVFRSTDVKRIKYKK</sequence>
<evidence type="ECO:0000256" key="1">
    <source>
        <dbReference type="SAM" id="MobiDB-lite"/>
    </source>
</evidence>
<gene>
    <name evidence="3 4" type="primary">LOC103510481</name>
</gene>
<protein>
    <submittedName>
        <fullName evidence="3">Uncharacterized threonine-rich GPI-anchored glycoprotein PJ4664.02-like isoform X1</fullName>
    </submittedName>
    <submittedName>
        <fullName evidence="4">Uncharacterized threonine-rich GPI-anchored glycoprotein PJ4664.02-like isoform X2</fullName>
    </submittedName>
</protein>
<feature type="compositionally biased region" description="Low complexity" evidence="1">
    <location>
        <begin position="877"/>
        <end position="899"/>
    </location>
</feature>
<evidence type="ECO:0000313" key="2">
    <source>
        <dbReference type="Proteomes" id="UP000079169"/>
    </source>
</evidence>
<keyword evidence="2" id="KW-1185">Reference proteome</keyword>
<feature type="region of interest" description="Disordered" evidence="1">
    <location>
        <begin position="793"/>
        <end position="813"/>
    </location>
</feature>